<dbReference type="Pfam" id="PF20152">
    <property type="entry name" value="DUF6534"/>
    <property type="match status" value="1"/>
</dbReference>
<sequence length="350" mass="38621">MSASTTTNCISSGSPAILLDIDLSNQFNGPFIGFVLSTILLGGVIVQAWLYIFHNKDPWGLRALVAVLVLLDITTTILNTFVIHLTMVKHFGNVFESSSPKTIRYQLIGSAISVTIIFIVQVFFASRVYILKRVPSWISGFIMFCAVGAFVFGLFVVIDDIKDPSIATLQRTKTQVEFGICHSLAALCDIVVTAALLWSFEISKTGFKETDTLLQNLLQYTLTRGVLATIVQLCLVIVYFTNLNSQNWAAVQYCESKVSVITMVAMLNSRATIYERGTAVMSVNSGFIDISNMQNVISSPQNNGQFNNHDLEEGYSLESAKHQAEHTDLQSKGKAGVLKLHEYTYSANQE</sequence>
<feature type="domain" description="DUF6534" evidence="2">
    <location>
        <begin position="185"/>
        <end position="271"/>
    </location>
</feature>
<feature type="transmembrane region" description="Helical" evidence="1">
    <location>
        <begin position="221"/>
        <end position="240"/>
    </location>
</feature>
<keyword evidence="1" id="KW-0472">Membrane</keyword>
<feature type="transmembrane region" description="Helical" evidence="1">
    <location>
        <begin position="64"/>
        <end position="85"/>
    </location>
</feature>
<feature type="transmembrane region" description="Helical" evidence="1">
    <location>
        <begin position="31"/>
        <end position="52"/>
    </location>
</feature>
<dbReference type="OrthoDB" id="2864380at2759"/>
<dbReference type="EMBL" id="AWSO01000069">
    <property type="protein sequence ID" value="ESK95646.1"/>
    <property type="molecule type" value="Genomic_DNA"/>
</dbReference>
<evidence type="ECO:0000259" key="2">
    <source>
        <dbReference type="Pfam" id="PF20152"/>
    </source>
</evidence>
<protein>
    <recommendedName>
        <fullName evidence="2">DUF6534 domain-containing protein</fullName>
    </recommendedName>
</protein>
<feature type="transmembrane region" description="Helical" evidence="1">
    <location>
        <begin position="137"/>
        <end position="158"/>
    </location>
</feature>
<keyword evidence="1" id="KW-1133">Transmembrane helix</keyword>
<dbReference type="KEGG" id="mrr:Moror_12571"/>
<dbReference type="STRING" id="1381753.V2XS36"/>
<dbReference type="InterPro" id="IPR045339">
    <property type="entry name" value="DUF6534"/>
</dbReference>
<dbReference type="AlphaFoldDB" id="V2XS36"/>
<organism evidence="3 4">
    <name type="scientific">Moniliophthora roreri (strain MCA 2997)</name>
    <name type="common">Cocoa frosty pod rot fungus</name>
    <name type="synonym">Crinipellis roreri</name>
    <dbReference type="NCBI Taxonomy" id="1381753"/>
    <lineage>
        <taxon>Eukaryota</taxon>
        <taxon>Fungi</taxon>
        <taxon>Dikarya</taxon>
        <taxon>Basidiomycota</taxon>
        <taxon>Agaricomycotina</taxon>
        <taxon>Agaricomycetes</taxon>
        <taxon>Agaricomycetidae</taxon>
        <taxon>Agaricales</taxon>
        <taxon>Marasmiineae</taxon>
        <taxon>Marasmiaceae</taxon>
        <taxon>Moniliophthora</taxon>
    </lineage>
</organism>
<dbReference type="HOGENOM" id="CLU_046025_1_0_1"/>
<reference evidence="3 4" key="1">
    <citation type="journal article" date="2014" name="BMC Genomics">
        <title>Genome and secretome analysis of the hemibiotrophic fungal pathogen, Moniliophthora roreri, which causes frosty pod rot disease of cacao: mechanisms of the biotrophic and necrotrophic phases.</title>
        <authorList>
            <person name="Meinhardt L.W."/>
            <person name="Costa G.G.L."/>
            <person name="Thomazella D.P.T."/>
            <person name="Teixeira P.J.P.L."/>
            <person name="Carazzolle M.F."/>
            <person name="Schuster S.C."/>
            <person name="Carlson J.E."/>
            <person name="Guiltinan M.J."/>
            <person name="Mieczkowski P."/>
            <person name="Farmer A."/>
            <person name="Ramaraj T."/>
            <person name="Crozier J."/>
            <person name="Davis R.E."/>
            <person name="Shao J."/>
            <person name="Melnick R.L."/>
            <person name="Pereira G.A.G."/>
            <person name="Bailey B.A."/>
        </authorList>
    </citation>
    <scope>NUCLEOTIDE SEQUENCE [LARGE SCALE GENOMIC DNA]</scope>
    <source>
        <strain evidence="3 4">MCA 2997</strain>
    </source>
</reference>
<feature type="transmembrane region" description="Helical" evidence="1">
    <location>
        <begin position="178"/>
        <end position="200"/>
    </location>
</feature>
<comment type="caution">
    <text evidence="3">The sequence shown here is derived from an EMBL/GenBank/DDBJ whole genome shotgun (WGS) entry which is preliminary data.</text>
</comment>
<name>V2XS36_MONRO</name>
<proteinExistence type="predicted"/>
<evidence type="ECO:0000313" key="3">
    <source>
        <dbReference type="EMBL" id="ESK95646.1"/>
    </source>
</evidence>
<gene>
    <name evidence="3" type="ORF">Moror_12571</name>
</gene>
<dbReference type="PANTHER" id="PTHR40465:SF1">
    <property type="entry name" value="DUF6534 DOMAIN-CONTAINING PROTEIN"/>
    <property type="match status" value="1"/>
</dbReference>
<feature type="transmembrane region" description="Helical" evidence="1">
    <location>
        <begin position="105"/>
        <end position="125"/>
    </location>
</feature>
<keyword evidence="1" id="KW-0812">Transmembrane</keyword>
<evidence type="ECO:0000313" key="4">
    <source>
        <dbReference type="Proteomes" id="UP000017559"/>
    </source>
</evidence>
<keyword evidence="4" id="KW-1185">Reference proteome</keyword>
<evidence type="ECO:0000256" key="1">
    <source>
        <dbReference type="SAM" id="Phobius"/>
    </source>
</evidence>
<dbReference type="Proteomes" id="UP000017559">
    <property type="component" value="Unassembled WGS sequence"/>
</dbReference>
<dbReference type="PANTHER" id="PTHR40465">
    <property type="entry name" value="CHROMOSOME 1, WHOLE GENOME SHOTGUN SEQUENCE"/>
    <property type="match status" value="1"/>
</dbReference>
<accession>V2XS36</accession>